<dbReference type="PANTHER" id="PTHR43544">
    <property type="entry name" value="SHORT-CHAIN DEHYDROGENASE/REDUCTASE"/>
    <property type="match status" value="1"/>
</dbReference>
<dbReference type="Pfam" id="PF00106">
    <property type="entry name" value="adh_short"/>
    <property type="match status" value="1"/>
</dbReference>
<evidence type="ECO:0000313" key="2">
    <source>
        <dbReference type="EMBL" id="KAK4146731.1"/>
    </source>
</evidence>
<dbReference type="GO" id="GO:0005737">
    <property type="term" value="C:cytoplasm"/>
    <property type="evidence" value="ECO:0007669"/>
    <property type="project" value="TreeGrafter"/>
</dbReference>
<dbReference type="SUPFAM" id="SSF51735">
    <property type="entry name" value="NAD(P)-binding Rossmann-fold domains"/>
    <property type="match status" value="1"/>
</dbReference>
<organism evidence="2 3">
    <name type="scientific">Dichotomopilus funicola</name>
    <dbReference type="NCBI Taxonomy" id="1934379"/>
    <lineage>
        <taxon>Eukaryota</taxon>
        <taxon>Fungi</taxon>
        <taxon>Dikarya</taxon>
        <taxon>Ascomycota</taxon>
        <taxon>Pezizomycotina</taxon>
        <taxon>Sordariomycetes</taxon>
        <taxon>Sordariomycetidae</taxon>
        <taxon>Sordariales</taxon>
        <taxon>Chaetomiaceae</taxon>
        <taxon>Dichotomopilus</taxon>
    </lineage>
</organism>
<reference evidence="2" key="1">
    <citation type="journal article" date="2023" name="Mol. Phylogenet. Evol.">
        <title>Genome-scale phylogeny and comparative genomics of the fungal order Sordariales.</title>
        <authorList>
            <person name="Hensen N."/>
            <person name="Bonometti L."/>
            <person name="Westerberg I."/>
            <person name="Brannstrom I.O."/>
            <person name="Guillou S."/>
            <person name="Cros-Aarteil S."/>
            <person name="Calhoun S."/>
            <person name="Haridas S."/>
            <person name="Kuo A."/>
            <person name="Mondo S."/>
            <person name="Pangilinan J."/>
            <person name="Riley R."/>
            <person name="LaButti K."/>
            <person name="Andreopoulos B."/>
            <person name="Lipzen A."/>
            <person name="Chen C."/>
            <person name="Yan M."/>
            <person name="Daum C."/>
            <person name="Ng V."/>
            <person name="Clum A."/>
            <person name="Steindorff A."/>
            <person name="Ohm R.A."/>
            <person name="Martin F."/>
            <person name="Silar P."/>
            <person name="Natvig D.O."/>
            <person name="Lalanne C."/>
            <person name="Gautier V."/>
            <person name="Ament-Velasquez S.L."/>
            <person name="Kruys A."/>
            <person name="Hutchinson M.I."/>
            <person name="Powell A.J."/>
            <person name="Barry K."/>
            <person name="Miller A.N."/>
            <person name="Grigoriev I.V."/>
            <person name="Debuchy R."/>
            <person name="Gladieux P."/>
            <person name="Hiltunen Thoren M."/>
            <person name="Johannesson H."/>
        </authorList>
    </citation>
    <scope>NUCLEOTIDE SEQUENCE</scope>
    <source>
        <strain evidence="2">CBS 141.50</strain>
    </source>
</reference>
<dbReference type="RefSeq" id="XP_062640102.1">
    <property type="nucleotide sequence ID" value="XM_062785508.1"/>
</dbReference>
<dbReference type="GeneID" id="87822121"/>
<dbReference type="PRINTS" id="PR00081">
    <property type="entry name" value="GDHRDH"/>
</dbReference>
<keyword evidence="3" id="KW-1185">Reference proteome</keyword>
<sequence>MAPTTILITGANRGLGLGLAKELLALPNHTIIAANRDPSHPTSQALANLPTGDGSRLIVVQYDAGVEGAAFAAVKQAQEKADITHLDIVVANAAIVKVFPHVREAKRSDILEHFRVNSLGPVELFQATRDLLEKSADKPKFVFLGSGAGALGRQPAIPNAAYGPSKTVLAWYGVRLHAEEEWLSTFVIDPGWAQTEMGNGAAEFFGYSSAPVTEEESVKGIFKIVTAGTREEYGGKVVLYTGEVQVY</sequence>
<dbReference type="AlphaFoldDB" id="A0AAN6VAU7"/>
<evidence type="ECO:0000313" key="3">
    <source>
        <dbReference type="Proteomes" id="UP001302676"/>
    </source>
</evidence>
<comment type="similarity">
    <text evidence="1">Belongs to the short-chain dehydrogenases/reductases (SDR) family.</text>
</comment>
<dbReference type="Gene3D" id="3.40.50.720">
    <property type="entry name" value="NAD(P)-binding Rossmann-like Domain"/>
    <property type="match status" value="1"/>
</dbReference>
<protein>
    <submittedName>
        <fullName evidence="2">Norsolorinic acid ketoreductase</fullName>
    </submittedName>
</protein>
<dbReference type="InterPro" id="IPR051468">
    <property type="entry name" value="Fungal_SecMetab_SDRs"/>
</dbReference>
<gene>
    <name evidence="2" type="ORF">C8A04DRAFT_9502</name>
</gene>
<proteinExistence type="inferred from homology"/>
<evidence type="ECO:0000256" key="1">
    <source>
        <dbReference type="ARBA" id="ARBA00006484"/>
    </source>
</evidence>
<dbReference type="InterPro" id="IPR036291">
    <property type="entry name" value="NAD(P)-bd_dom_sf"/>
</dbReference>
<dbReference type="Proteomes" id="UP001302676">
    <property type="component" value="Unassembled WGS sequence"/>
</dbReference>
<dbReference type="PANTHER" id="PTHR43544:SF26">
    <property type="entry name" value="SHORT CHAIN DEHYDROGENASE_REDUCTASE FAMILY OXIDOREDUCTASE (JCVI)"/>
    <property type="match status" value="1"/>
</dbReference>
<reference evidence="2" key="2">
    <citation type="submission" date="2023-05" db="EMBL/GenBank/DDBJ databases">
        <authorList>
            <consortium name="Lawrence Berkeley National Laboratory"/>
            <person name="Steindorff A."/>
            <person name="Hensen N."/>
            <person name="Bonometti L."/>
            <person name="Westerberg I."/>
            <person name="Brannstrom I.O."/>
            <person name="Guillou S."/>
            <person name="Cros-Aarteil S."/>
            <person name="Calhoun S."/>
            <person name="Haridas S."/>
            <person name="Kuo A."/>
            <person name="Mondo S."/>
            <person name="Pangilinan J."/>
            <person name="Riley R."/>
            <person name="Labutti K."/>
            <person name="Andreopoulos B."/>
            <person name="Lipzen A."/>
            <person name="Chen C."/>
            <person name="Yanf M."/>
            <person name="Daum C."/>
            <person name="Ng V."/>
            <person name="Clum A."/>
            <person name="Ohm R."/>
            <person name="Martin F."/>
            <person name="Silar P."/>
            <person name="Natvig D."/>
            <person name="Lalanne C."/>
            <person name="Gautier V."/>
            <person name="Ament-Velasquez S.L."/>
            <person name="Kruys A."/>
            <person name="Hutchinson M.I."/>
            <person name="Powell A.J."/>
            <person name="Barry K."/>
            <person name="Miller A.N."/>
            <person name="Grigoriev I.V."/>
            <person name="Debuchy R."/>
            <person name="Gladieux P."/>
            <person name="Thoren M.H."/>
            <person name="Johannesson H."/>
        </authorList>
    </citation>
    <scope>NUCLEOTIDE SEQUENCE</scope>
    <source>
        <strain evidence="2">CBS 141.50</strain>
    </source>
</reference>
<comment type="caution">
    <text evidence="2">The sequence shown here is derived from an EMBL/GenBank/DDBJ whole genome shotgun (WGS) entry which is preliminary data.</text>
</comment>
<dbReference type="EMBL" id="MU853559">
    <property type="protein sequence ID" value="KAK4146731.1"/>
    <property type="molecule type" value="Genomic_DNA"/>
</dbReference>
<dbReference type="GO" id="GO:0016491">
    <property type="term" value="F:oxidoreductase activity"/>
    <property type="evidence" value="ECO:0007669"/>
    <property type="project" value="TreeGrafter"/>
</dbReference>
<accession>A0AAN6VAU7</accession>
<name>A0AAN6VAU7_9PEZI</name>
<dbReference type="InterPro" id="IPR002347">
    <property type="entry name" value="SDR_fam"/>
</dbReference>